<keyword evidence="1" id="KW-0175">Coiled coil</keyword>
<evidence type="ECO:0000259" key="3">
    <source>
        <dbReference type="PROSITE" id="PS51011"/>
    </source>
</evidence>
<dbReference type="VEuPathDB" id="AmoebaDB:NfTy_057450"/>
<dbReference type="EMBL" id="VFQX01000030">
    <property type="protein sequence ID" value="KAF0978152.1"/>
    <property type="molecule type" value="Genomic_DNA"/>
</dbReference>
<dbReference type="AlphaFoldDB" id="A0A6A5BTT8"/>
<dbReference type="InterPro" id="IPR036431">
    <property type="entry name" value="ARID_dom_sf"/>
</dbReference>
<dbReference type="VEuPathDB" id="AmoebaDB:NF0061320"/>
<feature type="compositionally biased region" description="Basic and acidic residues" evidence="2">
    <location>
        <begin position="1"/>
        <end position="13"/>
    </location>
</feature>
<comment type="caution">
    <text evidence="4">The sequence shown here is derived from an EMBL/GenBank/DDBJ whole genome shotgun (WGS) entry which is preliminary data.</text>
</comment>
<proteinExistence type="predicted"/>
<evidence type="ECO:0000313" key="4">
    <source>
        <dbReference type="EMBL" id="KAF0978152.1"/>
    </source>
</evidence>
<gene>
    <name evidence="4" type="ORF">FDP41_002667</name>
</gene>
<feature type="compositionally biased region" description="Polar residues" evidence="2">
    <location>
        <begin position="120"/>
        <end position="135"/>
    </location>
</feature>
<dbReference type="SMART" id="SM00501">
    <property type="entry name" value="BRIGHT"/>
    <property type="match status" value="1"/>
</dbReference>
<dbReference type="Gene3D" id="2.40.100.20">
    <property type="match status" value="1"/>
</dbReference>
<name>A0A6A5BTT8_NAEFO</name>
<dbReference type="InterPro" id="IPR001606">
    <property type="entry name" value="ARID_dom"/>
</dbReference>
<organism evidence="4 5">
    <name type="scientific">Naegleria fowleri</name>
    <name type="common">Brain eating amoeba</name>
    <dbReference type="NCBI Taxonomy" id="5763"/>
    <lineage>
        <taxon>Eukaryota</taxon>
        <taxon>Discoba</taxon>
        <taxon>Heterolobosea</taxon>
        <taxon>Tetramitia</taxon>
        <taxon>Eutetramitia</taxon>
        <taxon>Vahlkampfiidae</taxon>
        <taxon>Naegleria</taxon>
    </lineage>
</organism>
<dbReference type="GO" id="GO:0003677">
    <property type="term" value="F:DNA binding"/>
    <property type="evidence" value="ECO:0007669"/>
    <property type="project" value="InterPro"/>
</dbReference>
<evidence type="ECO:0000256" key="2">
    <source>
        <dbReference type="SAM" id="MobiDB-lite"/>
    </source>
</evidence>
<dbReference type="PROSITE" id="PS51011">
    <property type="entry name" value="ARID"/>
    <property type="match status" value="1"/>
</dbReference>
<feature type="region of interest" description="Disordered" evidence="2">
    <location>
        <begin position="1"/>
        <end position="36"/>
    </location>
</feature>
<dbReference type="GeneID" id="68109885"/>
<dbReference type="Pfam" id="PF01388">
    <property type="entry name" value="ARID"/>
    <property type="match status" value="1"/>
</dbReference>
<feature type="domain" description="ARID" evidence="3">
    <location>
        <begin position="182"/>
        <end position="276"/>
    </location>
</feature>
<keyword evidence="5" id="KW-1185">Reference proteome</keyword>
<feature type="region of interest" description="Disordered" evidence="2">
    <location>
        <begin position="120"/>
        <end position="159"/>
    </location>
</feature>
<dbReference type="CDD" id="cd16100">
    <property type="entry name" value="ARID"/>
    <property type="match status" value="1"/>
</dbReference>
<dbReference type="OMA" id="NDSEVWC"/>
<dbReference type="RefSeq" id="XP_044562865.1">
    <property type="nucleotide sequence ID" value="XM_044705886.1"/>
</dbReference>
<dbReference type="SUPFAM" id="SSF46774">
    <property type="entry name" value="ARID-like"/>
    <property type="match status" value="1"/>
</dbReference>
<feature type="compositionally biased region" description="Acidic residues" evidence="2">
    <location>
        <begin position="14"/>
        <end position="25"/>
    </location>
</feature>
<feature type="compositionally biased region" description="Low complexity" evidence="2">
    <location>
        <begin position="147"/>
        <end position="159"/>
    </location>
</feature>
<accession>A0A6A5BTT8</accession>
<protein>
    <recommendedName>
        <fullName evidence="3">ARID domain-containing protein</fullName>
    </recommendedName>
</protein>
<feature type="region of interest" description="Disordered" evidence="2">
    <location>
        <begin position="322"/>
        <end position="341"/>
    </location>
</feature>
<dbReference type="VEuPathDB" id="AmoebaDB:FDP41_002667"/>
<reference evidence="4 5" key="1">
    <citation type="journal article" date="2019" name="Sci. Rep.">
        <title>Nanopore sequencing improves the draft genome of the human pathogenic amoeba Naegleria fowleri.</title>
        <authorList>
            <person name="Liechti N."/>
            <person name="Schurch N."/>
            <person name="Bruggmann R."/>
            <person name="Wittwer M."/>
        </authorList>
    </citation>
    <scope>NUCLEOTIDE SEQUENCE [LARGE SCALE GENOMIC DNA]</scope>
    <source>
        <strain evidence="4 5">ATCC 30894</strain>
    </source>
</reference>
<sequence length="679" mass="77899">MNRSKRNDGKNIEEDSSEASDESSDEYILSESEEEEASIFMPYKTVESPFQLKVLTKTYSSDPSQTLSPTLVIEKEEPIASSYLRSEHHHHGMRRVVTRNYAKDITTLLGTRMAQGLLQQSTLSDSQKTTSSPNFVTPVRRVRKVSSRNSSASSSSSNKDSSVAAMMDYLKFFITKTSSLNDEQEETFLSRYLEFMYENIPLSFPNPFPKWRSIPLDMFRLFVQVKKNGGYSSMEMSDWNDVYSFMRNYCSIVKNPGGRLKILYQYYLLEFEKSGFDIETLHETADSLKKFRQESEELQKRIITFIKKKSVNELPESCVDHSCNTPLDETPKKQEQQASRKISKHVDSSDAYLIFFKQNNSTSFVIKTEIYNNAVGNALLKVEPIVMGPILSCGQSLWMDLENDEFPSNFSQQTTHILEKGTLAYSENQSSIVFGFGATPKSENGECRLTDPCIVFGRINDSKYTFDEDDQSATYLPQALSIIGNDSEVWCAKLCLNIPLEFSGTLSQQRKKMKTSEGSNDEYSSDHSKLVESPQRVFTMRYRYEGETEVDARLITKKYSGMGSQIDLREILSLLRRDNVNVDMVSEIRYFKEGKDVDHCGWVILPPSMAISLIAPETMLKLLLKRKNQLVCLHLCHQNMIVSTMCSIPYWVRFMYDRIQYNHQCSNIVYNPGFILQFK</sequence>
<dbReference type="OrthoDB" id="10480204at2759"/>
<feature type="coiled-coil region" evidence="1">
    <location>
        <begin position="281"/>
        <end position="308"/>
    </location>
</feature>
<dbReference type="Proteomes" id="UP000444721">
    <property type="component" value="Unassembled WGS sequence"/>
</dbReference>
<evidence type="ECO:0000313" key="5">
    <source>
        <dbReference type="Proteomes" id="UP000444721"/>
    </source>
</evidence>
<dbReference type="Gene3D" id="1.10.150.60">
    <property type="entry name" value="ARID DNA-binding domain"/>
    <property type="match status" value="1"/>
</dbReference>
<dbReference type="SMART" id="SM01014">
    <property type="entry name" value="ARID"/>
    <property type="match status" value="1"/>
</dbReference>
<evidence type="ECO:0000256" key="1">
    <source>
        <dbReference type="SAM" id="Coils"/>
    </source>
</evidence>